<dbReference type="InterPro" id="IPR017871">
    <property type="entry name" value="ABC_transporter-like_CS"/>
</dbReference>
<comment type="caution">
    <text evidence="7">The sequence shown here is derived from an EMBL/GenBank/DDBJ whole genome shotgun (WGS) entry which is preliminary data.</text>
</comment>
<proteinExistence type="inferred from homology"/>
<protein>
    <submittedName>
        <fullName evidence="7">ABC transporter ATP-binding protein</fullName>
    </submittedName>
</protein>
<dbReference type="EMBL" id="VUNR01000014">
    <property type="protein sequence ID" value="MSU08957.1"/>
    <property type="molecule type" value="Genomic_DNA"/>
</dbReference>
<keyword evidence="2" id="KW-0813">Transport</keyword>
<dbReference type="InterPro" id="IPR003593">
    <property type="entry name" value="AAA+_ATPase"/>
</dbReference>
<evidence type="ECO:0000256" key="4">
    <source>
        <dbReference type="ARBA" id="ARBA00022840"/>
    </source>
</evidence>
<dbReference type="PROSITE" id="PS00211">
    <property type="entry name" value="ABC_TRANSPORTER_1"/>
    <property type="match status" value="1"/>
</dbReference>
<dbReference type="RefSeq" id="WP_154407119.1">
    <property type="nucleotide sequence ID" value="NZ_VUNR01000014.1"/>
</dbReference>
<dbReference type="AlphaFoldDB" id="A0A6I2UE26"/>
<dbReference type="PANTHER" id="PTHR42711:SF5">
    <property type="entry name" value="ABC TRANSPORTER ATP-BINDING PROTEIN NATA"/>
    <property type="match status" value="1"/>
</dbReference>
<feature type="region of interest" description="Disordered" evidence="5">
    <location>
        <begin position="251"/>
        <end position="272"/>
    </location>
</feature>
<dbReference type="SUPFAM" id="SSF52540">
    <property type="entry name" value="P-loop containing nucleoside triphosphate hydrolases"/>
    <property type="match status" value="1"/>
</dbReference>
<keyword evidence="8" id="KW-1185">Reference proteome</keyword>
<sequence>MIKVEGLTKEFIRKGRDGKAVRKLAVDGLSFEIGRGEIFGLLGPNGAGKTTTIRMLTMQTEKSAGRIFYDGMPLEGNEKAIKEMIGIVPQHINFDNDLSVGYNMELHGRLHHMDSMDRKLRIGELLRYIELEDTVNMPPRQLSGGMKRRLLIARALIHRPKILFMDEPTVALDPQVRRRIWDLIREMAANGVTVLLTTHYIEEAESLCNRVAIINKGRLVDIDTPASFCQRMGRIAVEWNGTAENGNTIKGGMATEAGKSAKGGKAGSSGDELHESGRQYRFFDSRQEAAEFVAAQELEDARIRRSNLEDVFIELTGRREGL</sequence>
<dbReference type="GeneID" id="96778889"/>
<dbReference type="GO" id="GO:0005524">
    <property type="term" value="F:ATP binding"/>
    <property type="evidence" value="ECO:0007669"/>
    <property type="project" value="UniProtKB-KW"/>
</dbReference>
<feature type="domain" description="ABC transporter" evidence="6">
    <location>
        <begin position="2"/>
        <end position="241"/>
    </location>
</feature>
<dbReference type="PROSITE" id="PS50893">
    <property type="entry name" value="ABC_TRANSPORTER_2"/>
    <property type="match status" value="1"/>
</dbReference>
<dbReference type="InterPro" id="IPR050763">
    <property type="entry name" value="ABC_transporter_ATP-binding"/>
</dbReference>
<dbReference type="InterPro" id="IPR003439">
    <property type="entry name" value="ABC_transporter-like_ATP-bd"/>
</dbReference>
<dbReference type="Proteomes" id="UP000433181">
    <property type="component" value="Unassembled WGS sequence"/>
</dbReference>
<dbReference type="InterPro" id="IPR027417">
    <property type="entry name" value="P-loop_NTPase"/>
</dbReference>
<evidence type="ECO:0000313" key="7">
    <source>
        <dbReference type="EMBL" id="MSU08957.1"/>
    </source>
</evidence>
<organism evidence="7 8">
    <name type="scientific">Anaerovibrio slackiae</name>
    <dbReference type="NCBI Taxonomy" id="2652309"/>
    <lineage>
        <taxon>Bacteria</taxon>
        <taxon>Bacillati</taxon>
        <taxon>Bacillota</taxon>
        <taxon>Negativicutes</taxon>
        <taxon>Selenomonadales</taxon>
        <taxon>Selenomonadaceae</taxon>
        <taxon>Anaerovibrio</taxon>
    </lineage>
</organism>
<name>A0A6I2UE26_9FIRM</name>
<dbReference type="PANTHER" id="PTHR42711">
    <property type="entry name" value="ABC TRANSPORTER ATP-BINDING PROTEIN"/>
    <property type="match status" value="1"/>
</dbReference>
<evidence type="ECO:0000256" key="5">
    <source>
        <dbReference type="SAM" id="MobiDB-lite"/>
    </source>
</evidence>
<evidence type="ECO:0000256" key="1">
    <source>
        <dbReference type="ARBA" id="ARBA00005417"/>
    </source>
</evidence>
<accession>A0A6I2UE26</accession>
<keyword evidence="4 7" id="KW-0067">ATP-binding</keyword>
<dbReference type="GO" id="GO:0016887">
    <property type="term" value="F:ATP hydrolysis activity"/>
    <property type="evidence" value="ECO:0007669"/>
    <property type="project" value="InterPro"/>
</dbReference>
<dbReference type="Gene3D" id="3.40.50.300">
    <property type="entry name" value="P-loop containing nucleotide triphosphate hydrolases"/>
    <property type="match status" value="1"/>
</dbReference>
<evidence type="ECO:0000313" key="8">
    <source>
        <dbReference type="Proteomes" id="UP000433181"/>
    </source>
</evidence>
<evidence type="ECO:0000256" key="3">
    <source>
        <dbReference type="ARBA" id="ARBA00022741"/>
    </source>
</evidence>
<gene>
    <name evidence="7" type="ORF">FYJ84_08165</name>
</gene>
<comment type="similarity">
    <text evidence="1">Belongs to the ABC transporter superfamily.</text>
</comment>
<dbReference type="SMART" id="SM00382">
    <property type="entry name" value="AAA"/>
    <property type="match status" value="1"/>
</dbReference>
<keyword evidence="3" id="KW-0547">Nucleotide-binding</keyword>
<dbReference type="Pfam" id="PF00005">
    <property type="entry name" value="ABC_tran"/>
    <property type="match status" value="1"/>
</dbReference>
<reference evidence="7 8" key="1">
    <citation type="submission" date="2019-08" db="EMBL/GenBank/DDBJ databases">
        <title>In-depth cultivation of the pig gut microbiome towards novel bacterial diversity and tailored functional studies.</title>
        <authorList>
            <person name="Wylensek D."/>
            <person name="Hitch T.C.A."/>
            <person name="Clavel T."/>
        </authorList>
    </citation>
    <scope>NUCLEOTIDE SEQUENCE [LARGE SCALE GENOMIC DNA]</scope>
    <source>
        <strain evidence="7 8">WCA-693-APC-5D-A</strain>
    </source>
</reference>
<evidence type="ECO:0000256" key="2">
    <source>
        <dbReference type="ARBA" id="ARBA00022448"/>
    </source>
</evidence>
<evidence type="ECO:0000259" key="6">
    <source>
        <dbReference type="PROSITE" id="PS50893"/>
    </source>
</evidence>